<evidence type="ECO:0000256" key="4">
    <source>
        <dbReference type="ARBA" id="ARBA00022741"/>
    </source>
</evidence>
<dbReference type="GO" id="GO:0005524">
    <property type="term" value="F:ATP binding"/>
    <property type="evidence" value="ECO:0007669"/>
    <property type="project" value="UniProtKB-KW"/>
</dbReference>
<evidence type="ECO:0000256" key="5">
    <source>
        <dbReference type="ARBA" id="ARBA00022840"/>
    </source>
</evidence>
<organism evidence="7 8">
    <name type="scientific">Tahibacter harae</name>
    <dbReference type="NCBI Taxonomy" id="2963937"/>
    <lineage>
        <taxon>Bacteria</taxon>
        <taxon>Pseudomonadati</taxon>
        <taxon>Pseudomonadota</taxon>
        <taxon>Gammaproteobacteria</taxon>
        <taxon>Lysobacterales</taxon>
        <taxon>Rhodanobacteraceae</taxon>
        <taxon>Tahibacter</taxon>
    </lineage>
</organism>
<dbReference type="EMBL" id="JANFQO010000010">
    <property type="protein sequence ID" value="MCQ4165458.1"/>
    <property type="molecule type" value="Genomic_DNA"/>
</dbReference>
<keyword evidence="3" id="KW-0536">Nodulation</keyword>
<proteinExistence type="inferred from homology"/>
<comment type="similarity">
    <text evidence="1">Belongs to the ABC transporter superfamily.</text>
</comment>
<evidence type="ECO:0000259" key="6">
    <source>
        <dbReference type="PROSITE" id="PS50893"/>
    </source>
</evidence>
<reference evidence="7" key="1">
    <citation type="submission" date="2022-07" db="EMBL/GenBank/DDBJ databases">
        <title>Tahibacter sp., a new gammaproteobacterium isolated from the silt sample collected at pig farm.</title>
        <authorList>
            <person name="Chen H."/>
        </authorList>
    </citation>
    <scope>NUCLEOTIDE SEQUENCE</scope>
    <source>
        <strain evidence="7">P2K</strain>
    </source>
</reference>
<keyword evidence="8" id="KW-1185">Reference proteome</keyword>
<dbReference type="Pfam" id="PF00005">
    <property type="entry name" value="ABC_tran"/>
    <property type="match status" value="1"/>
</dbReference>
<evidence type="ECO:0000256" key="2">
    <source>
        <dbReference type="ARBA" id="ARBA00022448"/>
    </source>
</evidence>
<evidence type="ECO:0000256" key="3">
    <source>
        <dbReference type="ARBA" id="ARBA00022458"/>
    </source>
</evidence>
<accession>A0ABT1QT40</accession>
<dbReference type="PANTHER" id="PTHR42711">
    <property type="entry name" value="ABC TRANSPORTER ATP-BINDING PROTEIN"/>
    <property type="match status" value="1"/>
</dbReference>
<keyword evidence="5 7" id="KW-0067">ATP-binding</keyword>
<dbReference type="InterPro" id="IPR050763">
    <property type="entry name" value="ABC_transporter_ATP-binding"/>
</dbReference>
<dbReference type="RefSeq" id="WP_255914647.1">
    <property type="nucleotide sequence ID" value="NZ_JANFQO010000010.1"/>
</dbReference>
<dbReference type="InterPro" id="IPR027417">
    <property type="entry name" value="P-loop_NTPase"/>
</dbReference>
<protein>
    <submittedName>
        <fullName evidence="7">ATP-binding cassette domain-containing protein</fullName>
    </submittedName>
</protein>
<keyword evidence="4" id="KW-0547">Nucleotide-binding</keyword>
<sequence length="318" mass="35789">MRKLEVKNLKKMFGETKAVDDISFSAQSGKVFALVGRNGAGKTTTIRMITDIYVPDSGEILFDGGKRGDDFHKRVGYLPEERGLYKFMSVMDNLLFLAEIKGINPATSRPKALQYLKRFDLTDKVDFPLDALSKGNQQKVQFIGTILHDPDLVILDEPFSGLDPVNTNLFKDVILELRQANKIVILSTHQMDIAEKICDQMALVNRGKLILNSTVSEIKQRYSASMVTLRAEGDLAFLDSLDYVTAVEHFGVNKTIQVKHDTDIQRLLQELLRHNIIIKQFVANEMSLHDIFVSLTRTKEEMALDAEARLKVATEDAA</sequence>
<dbReference type="PANTHER" id="PTHR42711:SF5">
    <property type="entry name" value="ABC TRANSPORTER ATP-BINDING PROTEIN NATA"/>
    <property type="match status" value="1"/>
</dbReference>
<comment type="caution">
    <text evidence="7">The sequence shown here is derived from an EMBL/GenBank/DDBJ whole genome shotgun (WGS) entry which is preliminary data.</text>
</comment>
<evidence type="ECO:0000256" key="1">
    <source>
        <dbReference type="ARBA" id="ARBA00005417"/>
    </source>
</evidence>
<dbReference type="Proteomes" id="UP001165498">
    <property type="component" value="Unassembled WGS sequence"/>
</dbReference>
<keyword evidence="2" id="KW-0813">Transport</keyword>
<dbReference type="SUPFAM" id="SSF52540">
    <property type="entry name" value="P-loop containing nucleoside triphosphate hydrolases"/>
    <property type="match status" value="1"/>
</dbReference>
<dbReference type="InterPro" id="IPR003439">
    <property type="entry name" value="ABC_transporter-like_ATP-bd"/>
</dbReference>
<feature type="domain" description="ABC transporter" evidence="6">
    <location>
        <begin position="4"/>
        <end position="231"/>
    </location>
</feature>
<dbReference type="PROSITE" id="PS50893">
    <property type="entry name" value="ABC_TRANSPORTER_2"/>
    <property type="match status" value="1"/>
</dbReference>
<dbReference type="PROSITE" id="PS00211">
    <property type="entry name" value="ABC_TRANSPORTER_1"/>
    <property type="match status" value="1"/>
</dbReference>
<dbReference type="Gene3D" id="3.40.50.300">
    <property type="entry name" value="P-loop containing nucleotide triphosphate hydrolases"/>
    <property type="match status" value="1"/>
</dbReference>
<dbReference type="InterPro" id="IPR017871">
    <property type="entry name" value="ABC_transporter-like_CS"/>
</dbReference>
<dbReference type="Pfam" id="PF13732">
    <property type="entry name" value="DrrA1-3_C"/>
    <property type="match status" value="1"/>
</dbReference>
<name>A0ABT1QT40_9GAMM</name>
<evidence type="ECO:0000313" key="8">
    <source>
        <dbReference type="Proteomes" id="UP001165498"/>
    </source>
</evidence>
<dbReference type="InterPro" id="IPR025302">
    <property type="entry name" value="DrrA1/2-like_C"/>
</dbReference>
<dbReference type="SMART" id="SM00382">
    <property type="entry name" value="AAA"/>
    <property type="match status" value="1"/>
</dbReference>
<dbReference type="InterPro" id="IPR003593">
    <property type="entry name" value="AAA+_ATPase"/>
</dbReference>
<gene>
    <name evidence="7" type="ORF">NM961_12130</name>
</gene>
<evidence type="ECO:0000313" key="7">
    <source>
        <dbReference type="EMBL" id="MCQ4165458.1"/>
    </source>
</evidence>